<feature type="compositionally biased region" description="Polar residues" evidence="12">
    <location>
        <begin position="547"/>
        <end position="567"/>
    </location>
</feature>
<evidence type="ECO:0000256" key="10">
    <source>
        <dbReference type="PROSITE-ProRule" id="PRU00176"/>
    </source>
</evidence>
<organism evidence="15 16">
    <name type="scientific">Furculomyces boomerangus</name>
    <dbReference type="NCBI Taxonomy" id="61424"/>
    <lineage>
        <taxon>Eukaryota</taxon>
        <taxon>Fungi</taxon>
        <taxon>Fungi incertae sedis</taxon>
        <taxon>Zoopagomycota</taxon>
        <taxon>Kickxellomycotina</taxon>
        <taxon>Harpellomycetes</taxon>
        <taxon>Harpellales</taxon>
        <taxon>Harpellaceae</taxon>
        <taxon>Furculomyces</taxon>
    </lineage>
</organism>
<evidence type="ECO:0000256" key="8">
    <source>
        <dbReference type="ARBA" id="ARBA00022884"/>
    </source>
</evidence>
<feature type="domain" description="PABC" evidence="14">
    <location>
        <begin position="587"/>
        <end position="665"/>
    </location>
</feature>
<gene>
    <name evidence="15" type="ORF">BB559_006918</name>
</gene>
<keyword evidence="16" id="KW-1185">Reference proteome</keyword>
<dbReference type="GO" id="GO:0051028">
    <property type="term" value="P:mRNA transport"/>
    <property type="evidence" value="ECO:0007669"/>
    <property type="project" value="UniProtKB-KW"/>
</dbReference>
<dbReference type="InterPro" id="IPR003954">
    <property type="entry name" value="RRM_euk-type"/>
</dbReference>
<dbReference type="EMBL" id="MBFT01001066">
    <property type="protein sequence ID" value="PVU85590.1"/>
    <property type="molecule type" value="Genomic_DNA"/>
</dbReference>
<dbReference type="Pfam" id="PF00076">
    <property type="entry name" value="RRM_1"/>
    <property type="match status" value="4"/>
</dbReference>
<dbReference type="SMART" id="SM00361">
    <property type="entry name" value="RRM_1"/>
    <property type="match status" value="4"/>
</dbReference>
<dbReference type="InterPro" id="IPR035979">
    <property type="entry name" value="RBD_domain_sf"/>
</dbReference>
<evidence type="ECO:0000256" key="2">
    <source>
        <dbReference type="ARBA" id="ARBA00004496"/>
    </source>
</evidence>
<reference evidence="15 16" key="1">
    <citation type="journal article" date="2018" name="MBio">
        <title>Comparative Genomics Reveals the Core Gene Toolbox for the Fungus-Insect Symbiosis.</title>
        <authorList>
            <person name="Wang Y."/>
            <person name="Stata M."/>
            <person name="Wang W."/>
            <person name="Stajich J.E."/>
            <person name="White M.M."/>
            <person name="Moncalvo J.M."/>
        </authorList>
    </citation>
    <scope>NUCLEOTIDE SEQUENCE [LARGE SCALE GENOMIC DNA]</scope>
    <source>
        <strain evidence="15 16">AUS-77-4</strain>
    </source>
</reference>
<keyword evidence="7" id="KW-0509">mRNA transport</keyword>
<comment type="subcellular location">
    <subcellularLocation>
        <location evidence="2 11">Cytoplasm</location>
    </subcellularLocation>
    <subcellularLocation>
        <location evidence="1">Nucleus</location>
    </subcellularLocation>
</comment>
<dbReference type="CDD" id="cd12381">
    <property type="entry name" value="RRM4_I_PABPs"/>
    <property type="match status" value="1"/>
</dbReference>
<dbReference type="FunFam" id="3.30.70.330:FF:000003">
    <property type="entry name" value="Polyadenylate-binding protein"/>
    <property type="match status" value="1"/>
</dbReference>
<evidence type="ECO:0000256" key="4">
    <source>
        <dbReference type="ARBA" id="ARBA00022448"/>
    </source>
</evidence>
<dbReference type="AlphaFoldDB" id="A0A2T9XZT5"/>
<evidence type="ECO:0000259" key="14">
    <source>
        <dbReference type="PROSITE" id="PS51309"/>
    </source>
</evidence>
<evidence type="ECO:0000256" key="12">
    <source>
        <dbReference type="SAM" id="MobiDB-lite"/>
    </source>
</evidence>
<dbReference type="SUPFAM" id="SSF54928">
    <property type="entry name" value="RNA-binding domain, RBD"/>
    <property type="match status" value="2"/>
</dbReference>
<dbReference type="PROSITE" id="PS50102">
    <property type="entry name" value="RRM"/>
    <property type="match status" value="4"/>
</dbReference>
<evidence type="ECO:0000259" key="13">
    <source>
        <dbReference type="PROSITE" id="PS50102"/>
    </source>
</evidence>
<evidence type="ECO:0000256" key="5">
    <source>
        <dbReference type="ARBA" id="ARBA00022490"/>
    </source>
</evidence>
<keyword evidence="4" id="KW-0813">Transport</keyword>
<feature type="domain" description="RRM" evidence="13">
    <location>
        <begin position="147"/>
        <end position="224"/>
    </location>
</feature>
<evidence type="ECO:0000256" key="11">
    <source>
        <dbReference type="RuleBase" id="RU362004"/>
    </source>
</evidence>
<dbReference type="CDD" id="cd12380">
    <property type="entry name" value="RRM3_I_PABPs"/>
    <property type="match status" value="1"/>
</dbReference>
<evidence type="ECO:0000256" key="1">
    <source>
        <dbReference type="ARBA" id="ARBA00004123"/>
    </source>
</evidence>
<dbReference type="Gene3D" id="3.30.70.330">
    <property type="match status" value="4"/>
</dbReference>
<dbReference type="GO" id="GO:0003723">
    <property type="term" value="F:RNA binding"/>
    <property type="evidence" value="ECO:0007669"/>
    <property type="project" value="UniProtKB-UniRule"/>
</dbReference>
<evidence type="ECO:0000313" key="16">
    <source>
        <dbReference type="Proteomes" id="UP000245699"/>
    </source>
</evidence>
<proteinExistence type="inferred from homology"/>
<dbReference type="CDD" id="cd12378">
    <property type="entry name" value="RRM1_I_PABPs"/>
    <property type="match status" value="1"/>
</dbReference>
<protein>
    <recommendedName>
        <fullName evidence="11">Polyadenylate-binding protein</fullName>
        <shortName evidence="11">PABP</shortName>
    </recommendedName>
</protein>
<dbReference type="InterPro" id="IPR002004">
    <property type="entry name" value="PABP_HYD_C"/>
</dbReference>
<dbReference type="Proteomes" id="UP000245699">
    <property type="component" value="Unassembled WGS sequence"/>
</dbReference>
<dbReference type="InterPro" id="IPR036053">
    <property type="entry name" value="PABP-dom"/>
</dbReference>
<comment type="caution">
    <text evidence="15">The sequence shown here is derived from an EMBL/GenBank/DDBJ whole genome shotgun (WGS) entry which is preliminary data.</text>
</comment>
<accession>A0A2T9XZT5</accession>
<dbReference type="InterPro" id="IPR000504">
    <property type="entry name" value="RRM_dom"/>
</dbReference>
<name>A0A2T9XZT5_9FUNG</name>
<dbReference type="SMART" id="SM00360">
    <property type="entry name" value="RRM"/>
    <property type="match status" value="4"/>
</dbReference>
<feature type="region of interest" description="Disordered" evidence="12">
    <location>
        <begin position="473"/>
        <end position="567"/>
    </location>
</feature>
<feature type="domain" description="RRM" evidence="13">
    <location>
        <begin position="343"/>
        <end position="420"/>
    </location>
</feature>
<evidence type="ECO:0000256" key="6">
    <source>
        <dbReference type="ARBA" id="ARBA00022737"/>
    </source>
</evidence>
<evidence type="ECO:0000256" key="3">
    <source>
        <dbReference type="ARBA" id="ARBA00008557"/>
    </source>
</evidence>
<evidence type="ECO:0000313" key="15">
    <source>
        <dbReference type="EMBL" id="PVU85590.1"/>
    </source>
</evidence>
<dbReference type="Pfam" id="PF00658">
    <property type="entry name" value="MLLE"/>
    <property type="match status" value="1"/>
</dbReference>
<dbReference type="InterPro" id="IPR006515">
    <property type="entry name" value="PABP_1234"/>
</dbReference>
<dbReference type="STRING" id="61424.A0A2T9XZT5"/>
<feature type="domain" description="RRM" evidence="13">
    <location>
        <begin position="240"/>
        <end position="317"/>
    </location>
</feature>
<evidence type="ECO:0000256" key="9">
    <source>
        <dbReference type="ARBA" id="ARBA00023242"/>
    </source>
</evidence>
<dbReference type="OrthoDB" id="19742at2759"/>
<dbReference type="SUPFAM" id="SSF63570">
    <property type="entry name" value="PABC (PABP) domain"/>
    <property type="match status" value="1"/>
</dbReference>
<keyword evidence="9" id="KW-0539">Nucleus</keyword>
<keyword evidence="5 11" id="KW-0963">Cytoplasm</keyword>
<dbReference type="FunFam" id="3.30.70.330:FF:000211">
    <property type="entry name" value="Polyadenylate-binding protein"/>
    <property type="match status" value="1"/>
</dbReference>
<sequence length="666" mass="73897">MSESVPVVDPTVAAATAASTTPVPAPVIPVDQIHQFGVPLGTAVETFPGAVPVTPFASASLYVGELDESVTEATLYELFNMIGSVASIRVCRDALTRRSLGYAYVNFHNRADGERALETVNYTQIKGRPCRIMWSQRDPSLRKSGQGNIFIKNLHTSIDNKALHDTFSAFGNILSCKVATDSEGNSRGYGFVHYETREAAENAIAHVNGMLLNEQLVYVGFHVSRRERLSKAEEMRNKFTNVYVKNLDEAVTDEELGAMFSKYGEVSSAIVQRDEEGRSRGFGFVDYVEHEAASKAVEALHDSEHYGKRLFVSRAQKKSEREEELRRQYEQLKLEKLNKYQGVNLYIKNFDDDVDDEKLRQEFSVYGVITSAKVMRDETEKSRGFGFVCFSSPDEATKAVTEMNGRMWGNKPIYVALAQRKDQRRSQLEAMSRQIRIGGQIGGIASNVYNGNPMYFPPNQGYPVQRNVGYNQPTIPRNIRWNANQPGPQQGYAGVNPIPGQYNVPNTFPANGNRQSRGRNPRQGGRGGYQGAVAGAKNNGQAGRGGNRSQKGDQLSQSPKFDSANDDLNNQAQEEYDANDLTPQYVLQSIEDGSFDKKPAEEQKAIFGEIIYPKLDEIYGSESTGKITGMLLEMDNSEIILLIKSDDALFAKAKEAMEVLESAPKN</sequence>
<feature type="domain" description="RRM" evidence="13">
    <location>
        <begin position="59"/>
        <end position="137"/>
    </location>
</feature>
<comment type="function">
    <text evidence="11">Binds the poly(A) tail of mRNA.</text>
</comment>
<keyword evidence="8 10" id="KW-0694">RNA-binding</keyword>
<feature type="compositionally biased region" description="Polar residues" evidence="12">
    <location>
        <begin position="473"/>
        <end position="488"/>
    </location>
</feature>
<dbReference type="CDD" id="cd12379">
    <property type="entry name" value="RRM2_I_PABPs"/>
    <property type="match status" value="1"/>
</dbReference>
<dbReference type="InterPro" id="IPR045305">
    <property type="entry name" value="RRM2_I_PABPs"/>
</dbReference>
<dbReference type="NCBIfam" id="TIGR01628">
    <property type="entry name" value="PABP-1234"/>
    <property type="match status" value="1"/>
</dbReference>
<dbReference type="GO" id="GO:0005634">
    <property type="term" value="C:nucleus"/>
    <property type="evidence" value="ECO:0007669"/>
    <property type="project" value="UniProtKB-SubCell"/>
</dbReference>
<dbReference type="PANTHER" id="PTHR24012">
    <property type="entry name" value="RNA BINDING PROTEIN"/>
    <property type="match status" value="1"/>
</dbReference>
<dbReference type="SMART" id="SM00517">
    <property type="entry name" value="PolyA"/>
    <property type="match status" value="1"/>
</dbReference>
<dbReference type="InterPro" id="IPR034364">
    <property type="entry name" value="PABP_RRM1"/>
</dbReference>
<comment type="similarity">
    <text evidence="3 11">Belongs to the polyadenylate-binding protein type-1 family.</text>
</comment>
<dbReference type="GO" id="GO:0005737">
    <property type="term" value="C:cytoplasm"/>
    <property type="evidence" value="ECO:0007669"/>
    <property type="project" value="UniProtKB-SubCell"/>
</dbReference>
<dbReference type="InterPro" id="IPR012677">
    <property type="entry name" value="Nucleotide-bd_a/b_plait_sf"/>
</dbReference>
<dbReference type="PROSITE" id="PS51309">
    <property type="entry name" value="PABC"/>
    <property type="match status" value="1"/>
</dbReference>
<dbReference type="Gene3D" id="1.10.1900.10">
    <property type="entry name" value="c-terminal domain of poly(a) binding protein"/>
    <property type="match status" value="1"/>
</dbReference>
<keyword evidence="6" id="KW-0677">Repeat</keyword>
<dbReference type="FunFam" id="3.30.70.330:FF:000385">
    <property type="entry name" value="Polyadenylate-binding protein"/>
    <property type="match status" value="1"/>
</dbReference>
<evidence type="ECO:0000256" key="7">
    <source>
        <dbReference type="ARBA" id="ARBA00022816"/>
    </source>
</evidence>